<sequence length="54" mass="6412">MAPPDYPPTPLRLKIFALDHWGRDFFRQRTKFSRGVKFGAQEKRKQELARGLRP</sequence>
<name>A0A8S5MC05_9CAUD</name>
<organism evidence="1">
    <name type="scientific">Myoviridae sp. ct9Fw19</name>
    <dbReference type="NCBI Taxonomy" id="2826624"/>
    <lineage>
        <taxon>Viruses</taxon>
        <taxon>Duplodnaviria</taxon>
        <taxon>Heunggongvirae</taxon>
        <taxon>Uroviricota</taxon>
        <taxon>Caudoviricetes</taxon>
    </lineage>
</organism>
<proteinExistence type="predicted"/>
<dbReference type="EMBL" id="BK014870">
    <property type="protein sequence ID" value="DAD79704.1"/>
    <property type="molecule type" value="Genomic_DNA"/>
</dbReference>
<protein>
    <submittedName>
        <fullName evidence="1">Uncharacterized protein</fullName>
    </submittedName>
</protein>
<reference evidence="1" key="1">
    <citation type="journal article" date="2021" name="Proc. Natl. Acad. Sci. U.S.A.">
        <title>A Catalog of Tens of Thousands of Viruses from Human Metagenomes Reveals Hidden Associations with Chronic Diseases.</title>
        <authorList>
            <person name="Tisza M.J."/>
            <person name="Buck C.B."/>
        </authorList>
    </citation>
    <scope>NUCLEOTIDE SEQUENCE</scope>
    <source>
        <strain evidence="1">Ct9Fw19</strain>
    </source>
</reference>
<evidence type="ECO:0000313" key="1">
    <source>
        <dbReference type="EMBL" id="DAD79704.1"/>
    </source>
</evidence>
<accession>A0A8S5MC05</accession>